<dbReference type="PROSITE" id="PS51154">
    <property type="entry name" value="MACRO"/>
    <property type="match status" value="1"/>
</dbReference>
<organism evidence="3 4">
    <name type="scientific">Phytophthora nicotianae</name>
    <name type="common">Potato buckeye rot agent</name>
    <name type="synonym">Phytophthora parasitica</name>
    <dbReference type="NCBI Taxonomy" id="4792"/>
    <lineage>
        <taxon>Eukaryota</taxon>
        <taxon>Sar</taxon>
        <taxon>Stramenopiles</taxon>
        <taxon>Oomycota</taxon>
        <taxon>Peronosporomycetes</taxon>
        <taxon>Peronosporales</taxon>
        <taxon>Peronosporaceae</taxon>
        <taxon>Phytophthora</taxon>
    </lineage>
</organism>
<feature type="domain" description="Macro" evidence="2">
    <location>
        <begin position="221"/>
        <end position="406"/>
    </location>
</feature>
<evidence type="ECO:0000256" key="1">
    <source>
        <dbReference type="SAM" id="MobiDB-lite"/>
    </source>
</evidence>
<evidence type="ECO:0000259" key="2">
    <source>
        <dbReference type="PROSITE" id="PS51154"/>
    </source>
</evidence>
<feature type="compositionally biased region" description="Acidic residues" evidence="1">
    <location>
        <begin position="103"/>
        <end position="131"/>
    </location>
</feature>
<protein>
    <submittedName>
        <fullName evidence="3">Serine/threonine-protein kinase phg2</fullName>
    </submittedName>
</protein>
<reference evidence="3 4" key="1">
    <citation type="submission" date="2015-11" db="EMBL/GenBank/DDBJ databases">
        <title>Genomes and virulence difference between two physiological races of Phytophthora nicotianae.</title>
        <authorList>
            <person name="Liu H."/>
            <person name="Ma X."/>
            <person name="Yu H."/>
            <person name="Fang D."/>
            <person name="Li Y."/>
            <person name="Wang X."/>
            <person name="Wang W."/>
            <person name="Dong Y."/>
            <person name="Xiao B."/>
        </authorList>
    </citation>
    <scope>NUCLEOTIDE SEQUENCE [LARGE SCALE GENOMIC DNA]</scope>
    <source>
        <strain evidence="4">race 1</strain>
    </source>
</reference>
<dbReference type="SUPFAM" id="SSF52949">
    <property type="entry name" value="Macro domain-like"/>
    <property type="match status" value="1"/>
</dbReference>
<dbReference type="PANTHER" id="PTHR11106">
    <property type="entry name" value="GANGLIOSIDE INDUCED DIFFERENTIATION ASSOCIATED PROTEIN 2-RELATED"/>
    <property type="match status" value="1"/>
</dbReference>
<proteinExistence type="predicted"/>
<gene>
    <name evidence="3" type="ORF">AM588_10002085</name>
</gene>
<evidence type="ECO:0000313" key="4">
    <source>
        <dbReference type="Proteomes" id="UP000054636"/>
    </source>
</evidence>
<dbReference type="Gene3D" id="3.40.220.10">
    <property type="entry name" value="Leucine Aminopeptidase, subunit E, domain 1"/>
    <property type="match status" value="1"/>
</dbReference>
<keyword evidence="3" id="KW-0808">Transferase</keyword>
<feature type="region of interest" description="Disordered" evidence="1">
    <location>
        <begin position="1"/>
        <end position="23"/>
    </location>
</feature>
<dbReference type="SMART" id="SM00506">
    <property type="entry name" value="A1pp"/>
    <property type="match status" value="1"/>
</dbReference>
<dbReference type="AlphaFoldDB" id="A0A0W8CY74"/>
<comment type="caution">
    <text evidence="3">The sequence shown here is derived from an EMBL/GenBank/DDBJ whole genome shotgun (WGS) entry which is preliminary data.</text>
</comment>
<name>A0A0W8CY74_PHYNI</name>
<sequence length="442" mass="49073">MATSRNENVQLNHAAPARPDAVTTKRQCLPVATSSSRAINRVFDVETLLQGLLAMLDLSSLVSLLEVLAVDDSWRSVLSHDHLWKEMLNTHFGGNLPPAEQFNDTEEQEESEQEDEDDEEREEEDDEDEPDLIEILEVDVEMDDNASLLGEEEEIENEDDASDVELIPRPRATRSINQTSTRPENTESVADTRQAPAVSWIAGVPSKKVLDAACPDLKEFLQSAVQLVHFDTHVEILRGDIGEIQTVGDQRVDGLAFPTSSFLRNPHTGAASVIFRRAGQGLTDYVPTMGIQLDVGDAIATPGFDAGVDKLIHCVGPSGFNLHCLRDLQRTYRSVLRCIQEENLTCVAMASISTGNMGMPVDNAAWFALCAIQRYMRSTDWTATIAIVCFEAQVYAAFTKSKRKLVEQFNADALRAIHHCETGKFVARHWNRPVFGTISFFI</sequence>
<dbReference type="PANTHER" id="PTHR11106:SF27">
    <property type="entry name" value="MACRO DOMAIN-CONTAINING PROTEIN"/>
    <property type="match status" value="1"/>
</dbReference>
<evidence type="ECO:0000313" key="3">
    <source>
        <dbReference type="EMBL" id="KUF89129.1"/>
    </source>
</evidence>
<dbReference type="EMBL" id="LNFP01000852">
    <property type="protein sequence ID" value="KUF89129.1"/>
    <property type="molecule type" value="Genomic_DNA"/>
</dbReference>
<keyword evidence="3" id="KW-0418">Kinase</keyword>
<dbReference type="Proteomes" id="UP000054636">
    <property type="component" value="Unassembled WGS sequence"/>
</dbReference>
<accession>A0A0W8CY74</accession>
<dbReference type="GO" id="GO:0016301">
    <property type="term" value="F:kinase activity"/>
    <property type="evidence" value="ECO:0007669"/>
    <property type="project" value="UniProtKB-KW"/>
</dbReference>
<dbReference type="Pfam" id="PF01661">
    <property type="entry name" value="Macro"/>
    <property type="match status" value="1"/>
</dbReference>
<dbReference type="InterPro" id="IPR002589">
    <property type="entry name" value="Macro_dom"/>
</dbReference>
<feature type="compositionally biased region" description="Polar residues" evidence="1">
    <location>
        <begin position="1"/>
        <end position="11"/>
    </location>
</feature>
<feature type="region of interest" description="Disordered" evidence="1">
    <location>
        <begin position="94"/>
        <end position="131"/>
    </location>
</feature>
<dbReference type="InterPro" id="IPR043472">
    <property type="entry name" value="Macro_dom-like"/>
</dbReference>